<gene>
    <name evidence="5" type="ORF">PIB30_005940</name>
</gene>
<keyword evidence="6" id="KW-1185">Reference proteome</keyword>
<keyword evidence="2" id="KW-0479">Metal-binding</keyword>
<reference evidence="5 6" key="1">
    <citation type="journal article" date="2023" name="Plants (Basel)">
        <title>Bridging the Gap: Combining Genomics and Transcriptomics Approaches to Understand Stylosanthes scabra, an Orphan Legume from the Brazilian Caatinga.</title>
        <authorList>
            <person name="Ferreira-Neto J.R.C."/>
            <person name="da Silva M.D."/>
            <person name="Binneck E."/>
            <person name="de Melo N.F."/>
            <person name="da Silva R.H."/>
            <person name="de Melo A.L.T.M."/>
            <person name="Pandolfi V."/>
            <person name="Bustamante F.O."/>
            <person name="Brasileiro-Vidal A.C."/>
            <person name="Benko-Iseppon A.M."/>
        </authorList>
    </citation>
    <scope>NUCLEOTIDE SEQUENCE [LARGE SCALE GENOMIC DNA]</scope>
    <source>
        <tissue evidence="5">Leaves</tissue>
    </source>
</reference>
<name>A0ABU6S3I4_9FABA</name>
<comment type="caution">
    <text evidence="5">The sequence shown here is derived from an EMBL/GenBank/DDBJ whole genome shotgun (WGS) entry which is preliminary data.</text>
</comment>
<protein>
    <submittedName>
        <fullName evidence="5">Uncharacterized protein</fullName>
    </submittedName>
</protein>
<keyword evidence="4" id="KW-1133">Transmembrane helix</keyword>
<keyword evidence="3" id="KW-0408">Iron</keyword>
<evidence type="ECO:0000313" key="6">
    <source>
        <dbReference type="Proteomes" id="UP001341840"/>
    </source>
</evidence>
<dbReference type="Pfam" id="PF00067">
    <property type="entry name" value="p450"/>
    <property type="match status" value="1"/>
</dbReference>
<feature type="transmembrane region" description="Helical" evidence="4">
    <location>
        <begin position="6"/>
        <end position="23"/>
    </location>
</feature>
<evidence type="ECO:0000256" key="2">
    <source>
        <dbReference type="ARBA" id="ARBA00022723"/>
    </source>
</evidence>
<dbReference type="InterPro" id="IPR036396">
    <property type="entry name" value="Cyt_P450_sf"/>
</dbReference>
<comment type="similarity">
    <text evidence="1">Belongs to the cytochrome P450 family.</text>
</comment>
<dbReference type="PANTHER" id="PTHR24286:SF209">
    <property type="entry name" value="BETA-AMYRIN 28-OXIDASE-LIKE"/>
    <property type="match status" value="1"/>
</dbReference>
<dbReference type="SUPFAM" id="SSF48264">
    <property type="entry name" value="Cytochrome P450"/>
    <property type="match status" value="1"/>
</dbReference>
<evidence type="ECO:0000256" key="4">
    <source>
        <dbReference type="SAM" id="Phobius"/>
    </source>
</evidence>
<proteinExistence type="inferred from homology"/>
<dbReference type="EMBL" id="JASCZI010060427">
    <property type="protein sequence ID" value="MED6130986.1"/>
    <property type="molecule type" value="Genomic_DNA"/>
</dbReference>
<keyword evidence="4" id="KW-0472">Membrane</keyword>
<sequence length="203" mass="22807">MEVAKFLALPTILALFILSLHFITKLVKLRKDPNLNLPPGNLGWPIVGESFEYMRAARAGTMIGTKGSYAEEFSAKLDDFIRGLLGFPINLPGTKFHRSIKAADEITSEVKMMVRKRKLDLQEKKVSHTQDLLSYLIVTPDSNGRFMTETEIGDNMLLLLFAGHDTTRSALSSIMKYLGAMPQVYEQVFKGFATQSFNMFSTF</sequence>
<accession>A0ABU6S3I4</accession>
<evidence type="ECO:0000256" key="3">
    <source>
        <dbReference type="ARBA" id="ARBA00023004"/>
    </source>
</evidence>
<evidence type="ECO:0000256" key="1">
    <source>
        <dbReference type="ARBA" id="ARBA00010617"/>
    </source>
</evidence>
<dbReference type="Gene3D" id="1.10.630.10">
    <property type="entry name" value="Cytochrome P450"/>
    <property type="match status" value="1"/>
</dbReference>
<organism evidence="5 6">
    <name type="scientific">Stylosanthes scabra</name>
    <dbReference type="NCBI Taxonomy" id="79078"/>
    <lineage>
        <taxon>Eukaryota</taxon>
        <taxon>Viridiplantae</taxon>
        <taxon>Streptophyta</taxon>
        <taxon>Embryophyta</taxon>
        <taxon>Tracheophyta</taxon>
        <taxon>Spermatophyta</taxon>
        <taxon>Magnoliopsida</taxon>
        <taxon>eudicotyledons</taxon>
        <taxon>Gunneridae</taxon>
        <taxon>Pentapetalae</taxon>
        <taxon>rosids</taxon>
        <taxon>fabids</taxon>
        <taxon>Fabales</taxon>
        <taxon>Fabaceae</taxon>
        <taxon>Papilionoideae</taxon>
        <taxon>50 kb inversion clade</taxon>
        <taxon>dalbergioids sensu lato</taxon>
        <taxon>Dalbergieae</taxon>
        <taxon>Pterocarpus clade</taxon>
        <taxon>Stylosanthes</taxon>
    </lineage>
</organism>
<dbReference type="PANTHER" id="PTHR24286">
    <property type="entry name" value="CYTOCHROME P450 26"/>
    <property type="match status" value="1"/>
</dbReference>
<dbReference type="Proteomes" id="UP001341840">
    <property type="component" value="Unassembled WGS sequence"/>
</dbReference>
<keyword evidence="4" id="KW-0812">Transmembrane</keyword>
<evidence type="ECO:0000313" key="5">
    <source>
        <dbReference type="EMBL" id="MED6130986.1"/>
    </source>
</evidence>
<dbReference type="InterPro" id="IPR001128">
    <property type="entry name" value="Cyt_P450"/>
</dbReference>